<dbReference type="EC" id="4.3.1.19" evidence="13"/>
<evidence type="ECO:0000256" key="5">
    <source>
        <dbReference type="ARBA" id="ARBA00011881"/>
    </source>
</evidence>
<keyword evidence="16" id="KW-1185">Reference proteome</keyword>
<dbReference type="CDD" id="cd04907">
    <property type="entry name" value="ACT_ThrD-I_2"/>
    <property type="match status" value="1"/>
</dbReference>
<dbReference type="GO" id="GO:0006565">
    <property type="term" value="P:L-serine catabolic process"/>
    <property type="evidence" value="ECO:0007669"/>
    <property type="project" value="TreeGrafter"/>
</dbReference>
<evidence type="ECO:0000313" key="16">
    <source>
        <dbReference type="Proteomes" id="UP000001702"/>
    </source>
</evidence>
<evidence type="ECO:0000256" key="9">
    <source>
        <dbReference type="ARBA" id="ARBA00022898"/>
    </source>
</evidence>
<dbReference type="Gene3D" id="3.40.1020.10">
    <property type="entry name" value="Biosynthetic Threonine Deaminase, Domain 3"/>
    <property type="match status" value="1"/>
</dbReference>
<dbReference type="NCBIfam" id="NF006674">
    <property type="entry name" value="PRK09224.1"/>
    <property type="match status" value="1"/>
</dbReference>
<gene>
    <name evidence="13 15" type="primary">ilvA</name>
    <name evidence="15" type="ordered locus">PANA_3825</name>
</gene>
<dbReference type="SUPFAM" id="SSF55021">
    <property type="entry name" value="ACT-like"/>
    <property type="match status" value="2"/>
</dbReference>
<evidence type="ECO:0000256" key="11">
    <source>
        <dbReference type="ARBA" id="ARBA00023304"/>
    </source>
</evidence>
<dbReference type="STRING" id="706191.PANA_3825"/>
<dbReference type="CDD" id="cd01562">
    <property type="entry name" value="Thr-dehyd"/>
    <property type="match status" value="1"/>
</dbReference>
<dbReference type="GO" id="GO:0030170">
    <property type="term" value="F:pyridoxal phosphate binding"/>
    <property type="evidence" value="ECO:0007669"/>
    <property type="project" value="InterPro"/>
</dbReference>
<evidence type="ECO:0000256" key="13">
    <source>
        <dbReference type="RuleBase" id="RU362012"/>
    </source>
</evidence>
<dbReference type="GO" id="GO:0006567">
    <property type="term" value="P:L-threonine catabolic process"/>
    <property type="evidence" value="ECO:0007669"/>
    <property type="project" value="TreeGrafter"/>
</dbReference>
<dbReference type="InterPro" id="IPR045865">
    <property type="entry name" value="ACT-like_dom_sf"/>
</dbReference>
<keyword evidence="7 13" id="KW-0412">Isoleucine biosynthesis</keyword>
<dbReference type="InterPro" id="IPR005787">
    <property type="entry name" value="Thr_deHydtase_biosynth"/>
</dbReference>
<dbReference type="Pfam" id="PF00585">
    <property type="entry name" value="Thr_dehydrat_C"/>
    <property type="match status" value="2"/>
</dbReference>
<dbReference type="PROSITE" id="PS00165">
    <property type="entry name" value="DEHYDRATASE_SER_THR"/>
    <property type="match status" value="1"/>
</dbReference>
<accession>D4GDV0</accession>
<dbReference type="EMBL" id="CP001875">
    <property type="protein sequence ID" value="ADD78992.1"/>
    <property type="molecule type" value="Genomic_DNA"/>
</dbReference>
<comment type="catalytic activity">
    <reaction evidence="1 13">
        <text>L-threonine = 2-oxobutanoate + NH4(+)</text>
        <dbReference type="Rhea" id="RHEA:22108"/>
        <dbReference type="ChEBI" id="CHEBI:16763"/>
        <dbReference type="ChEBI" id="CHEBI:28938"/>
        <dbReference type="ChEBI" id="CHEBI:57926"/>
        <dbReference type="EC" id="4.3.1.19"/>
    </reaction>
</comment>
<keyword evidence="11 13" id="KW-0100">Branched-chain amino acid biosynthesis</keyword>
<dbReference type="Proteomes" id="UP000001702">
    <property type="component" value="Chromosome"/>
</dbReference>
<dbReference type="eggNOG" id="COG1171">
    <property type="taxonomic scope" value="Bacteria"/>
</dbReference>
<evidence type="ECO:0000256" key="7">
    <source>
        <dbReference type="ARBA" id="ARBA00022624"/>
    </source>
</evidence>
<feature type="domain" description="ACT-like" evidence="14">
    <location>
        <begin position="366"/>
        <end position="438"/>
    </location>
</feature>
<dbReference type="InterPro" id="IPR000634">
    <property type="entry name" value="Ser/Thr_deHydtase_PyrdxlP-BS"/>
</dbReference>
<dbReference type="PROSITE" id="PS51672">
    <property type="entry name" value="ACT_LIKE"/>
    <property type="match status" value="2"/>
</dbReference>
<dbReference type="GO" id="GO:0004794">
    <property type="term" value="F:threonine deaminase activity"/>
    <property type="evidence" value="ECO:0007669"/>
    <property type="project" value="UniProtKB-UniRule"/>
</dbReference>
<keyword evidence="6 13" id="KW-0028">Amino-acid biosynthesis</keyword>
<feature type="domain" description="ACT-like" evidence="14">
    <location>
        <begin position="461"/>
        <end position="531"/>
    </location>
</feature>
<dbReference type="Gene3D" id="3.40.50.1100">
    <property type="match status" value="2"/>
</dbReference>
<evidence type="ECO:0000256" key="2">
    <source>
        <dbReference type="ARBA" id="ARBA00001933"/>
    </source>
</evidence>
<evidence type="ECO:0000256" key="1">
    <source>
        <dbReference type="ARBA" id="ARBA00001274"/>
    </source>
</evidence>
<dbReference type="InterPro" id="IPR036052">
    <property type="entry name" value="TrpB-like_PALP_sf"/>
</dbReference>
<comment type="cofactor">
    <cofactor evidence="2 13">
        <name>pyridoxal 5'-phosphate</name>
        <dbReference type="ChEBI" id="CHEBI:597326"/>
    </cofactor>
</comment>
<comment type="pathway">
    <text evidence="3 13">Amino-acid biosynthesis; L-isoleucine biosynthesis; 2-oxobutanoate from L-threonine: step 1/1.</text>
</comment>
<keyword evidence="8" id="KW-0677">Repeat</keyword>
<dbReference type="InterPro" id="IPR001926">
    <property type="entry name" value="TrpB-like_PALP"/>
</dbReference>
<evidence type="ECO:0000256" key="8">
    <source>
        <dbReference type="ARBA" id="ARBA00022737"/>
    </source>
</evidence>
<comment type="subunit">
    <text evidence="5 13">Homotetramer.</text>
</comment>
<dbReference type="CDD" id="cd04906">
    <property type="entry name" value="ACT_ThrD-I_1"/>
    <property type="match status" value="1"/>
</dbReference>
<dbReference type="KEGG" id="pam:PANA_3825"/>
<dbReference type="GO" id="GO:0003941">
    <property type="term" value="F:L-serine ammonia-lyase activity"/>
    <property type="evidence" value="ECO:0007669"/>
    <property type="project" value="TreeGrafter"/>
</dbReference>
<dbReference type="SUPFAM" id="SSF53686">
    <property type="entry name" value="Tryptophan synthase beta subunit-like PLP-dependent enzymes"/>
    <property type="match status" value="1"/>
</dbReference>
<keyword evidence="10 13" id="KW-0456">Lyase</keyword>
<evidence type="ECO:0000256" key="12">
    <source>
        <dbReference type="ARBA" id="ARBA00025527"/>
    </source>
</evidence>
<dbReference type="AlphaFoldDB" id="D4GDV0"/>
<organism evidence="15 16">
    <name type="scientific">Pantoea ananatis (strain LMG 20103)</name>
    <dbReference type="NCBI Taxonomy" id="706191"/>
    <lineage>
        <taxon>Bacteria</taxon>
        <taxon>Pseudomonadati</taxon>
        <taxon>Pseudomonadota</taxon>
        <taxon>Gammaproteobacteria</taxon>
        <taxon>Enterobacterales</taxon>
        <taxon>Erwiniaceae</taxon>
        <taxon>Pantoea</taxon>
    </lineage>
</organism>
<dbReference type="PANTHER" id="PTHR48078">
    <property type="entry name" value="THREONINE DEHYDRATASE, MITOCHONDRIAL-RELATED"/>
    <property type="match status" value="1"/>
</dbReference>
<comment type="similarity">
    <text evidence="4 13">Belongs to the serine/threonine dehydratase family.</text>
</comment>
<dbReference type="GO" id="GO:0009097">
    <property type="term" value="P:isoleucine biosynthetic process"/>
    <property type="evidence" value="ECO:0007669"/>
    <property type="project" value="UniProtKB-UniRule"/>
</dbReference>
<name>D4GDV0_PANAM</name>
<dbReference type="InterPro" id="IPR038110">
    <property type="entry name" value="TD_ACT-like_sf"/>
</dbReference>
<protein>
    <recommendedName>
        <fullName evidence="13">L-threonine dehydratase</fullName>
        <ecNumber evidence="13">4.3.1.19</ecNumber>
    </recommendedName>
    <alternativeName>
        <fullName evidence="13">Threonine deaminase</fullName>
    </alternativeName>
</protein>
<dbReference type="NCBIfam" id="TIGR01124">
    <property type="entry name" value="ilvA_2Cterm"/>
    <property type="match status" value="1"/>
</dbReference>
<comment type="function">
    <text evidence="12 13">Catalyzes the anaerobic formation of alpha-ketobutyrate and ammonia from threonine in a two-step reaction. The first step involved a dehydration of threonine and a production of enamine intermediates (aminocrotonate), which tautomerizes to its imine form (iminobutyrate). Both intermediates are unstable and short-lived. The second step is the nonenzymatic hydrolysis of the enamine/imine intermediates to form 2-ketobutyrate and free ammonia. In the low water environment of the cell, the second step is accelerated by RidA.</text>
</comment>
<evidence type="ECO:0000259" key="14">
    <source>
        <dbReference type="PROSITE" id="PS51672"/>
    </source>
</evidence>
<evidence type="ECO:0000313" key="15">
    <source>
        <dbReference type="EMBL" id="ADD78992.1"/>
    </source>
</evidence>
<sequence length="542" mass="59352">MPCAPMHRLPPVPTKVPCAIRVSWEAKMAEAQPLPEAPCGAEYLRAVLRSPVYEVAQVTPLQKMEKISARLGNTILVKREDRQPVHSFKLRGAYAMIAGLNEEQKARGVVTASAGNHAQGVALSATKLGIKSLIVMPLATADIKVDAVRAFGGEAFLFGANFDEAKAKAIELATQQGYTFVPPFDHPAVIAGQGTLAMELLQQDAHLDRVFVPVGGGGLAAGVAVLIKQLMPQIKVIAVESEDSACLKAALDAGEPVDLPRVGLFAEGVAVKRIGNETFRLCQEFLDDIVTVDSDAICAAMKDLFEDVRAVAEPSGALALAGMKKYVQQHDIKGERLAHVLSGANVNFHGLRYVSERCELGEQREALLAVTIPEQQGSFLKFCQTLGGRSITEFNYRYADTDKACIFVGVRLTRGMEERAEIISQLTENGYQVVDLSDDEMAKLHVRYMVGGRPSKPLRERLFSFEFPEAPGALLKFLQTLGTHWNISLFHYRSHGTDYGRVLTAFELGSDEPRFEEHLTDLGYDFHDETHNPAFRFFLAGQ</sequence>
<evidence type="ECO:0000256" key="3">
    <source>
        <dbReference type="ARBA" id="ARBA00004810"/>
    </source>
</evidence>
<dbReference type="FunFam" id="3.40.50.1100:FF:000008">
    <property type="entry name" value="L-threonine dehydratase"/>
    <property type="match status" value="1"/>
</dbReference>
<dbReference type="PANTHER" id="PTHR48078:SF11">
    <property type="entry name" value="THREONINE DEHYDRATASE, MITOCHONDRIAL"/>
    <property type="match status" value="1"/>
</dbReference>
<dbReference type="InterPro" id="IPR001721">
    <property type="entry name" value="TD_ACT-like"/>
</dbReference>
<dbReference type="Pfam" id="PF00291">
    <property type="entry name" value="PALP"/>
    <property type="match status" value="1"/>
</dbReference>
<dbReference type="HOGENOM" id="CLU_021152_6_0_6"/>
<evidence type="ECO:0000256" key="10">
    <source>
        <dbReference type="ARBA" id="ARBA00023239"/>
    </source>
</evidence>
<evidence type="ECO:0000256" key="6">
    <source>
        <dbReference type="ARBA" id="ARBA00022605"/>
    </source>
</evidence>
<reference evidence="15 16" key="1">
    <citation type="journal article" date="2010" name="J. Bacteriol.">
        <title>Genome sequence of Pantoea ananatis LMG20103, the causative agent of Eucalyptus blight and dieback.</title>
        <authorList>
            <person name="De Maayer P."/>
            <person name="Chan W.Y."/>
            <person name="Venter S.N."/>
            <person name="Toth I.K."/>
            <person name="Birch P.R."/>
            <person name="Joubert F."/>
            <person name="Coutinho T.A."/>
        </authorList>
    </citation>
    <scope>NUCLEOTIDE SEQUENCE [LARGE SCALE GENOMIC DNA]</scope>
    <source>
        <strain evidence="15 16">LMG 20103</strain>
    </source>
</reference>
<evidence type="ECO:0000256" key="4">
    <source>
        <dbReference type="ARBA" id="ARBA00010869"/>
    </source>
</evidence>
<keyword evidence="9 13" id="KW-0663">Pyridoxal phosphate</keyword>
<dbReference type="UniPathway" id="UPA00047">
    <property type="reaction ID" value="UER00054"/>
</dbReference>
<proteinExistence type="inferred from homology"/>
<dbReference type="FunFam" id="3.40.1020.10:FF:000001">
    <property type="entry name" value="L-threonine dehydratase"/>
    <property type="match status" value="1"/>
</dbReference>
<dbReference type="InterPro" id="IPR050147">
    <property type="entry name" value="Ser/Thr_Dehydratase"/>
</dbReference>